<keyword evidence="2" id="KW-1185">Reference proteome</keyword>
<protein>
    <submittedName>
        <fullName evidence="1">Uncharacterized protein</fullName>
    </submittedName>
</protein>
<accession>A0A672I8P7</accession>
<dbReference type="Ensembl" id="ENSSFAT00005038935.1">
    <property type="protein sequence ID" value="ENSSFAP00005037539.1"/>
    <property type="gene ID" value="ENSSFAG00005018886.1"/>
</dbReference>
<evidence type="ECO:0000313" key="2">
    <source>
        <dbReference type="Proteomes" id="UP000472267"/>
    </source>
</evidence>
<organism evidence="1 2">
    <name type="scientific">Salarias fasciatus</name>
    <name type="common">Jewelled blenny</name>
    <name type="synonym">Blennius fasciatus</name>
    <dbReference type="NCBI Taxonomy" id="181472"/>
    <lineage>
        <taxon>Eukaryota</taxon>
        <taxon>Metazoa</taxon>
        <taxon>Chordata</taxon>
        <taxon>Craniata</taxon>
        <taxon>Vertebrata</taxon>
        <taxon>Euteleostomi</taxon>
        <taxon>Actinopterygii</taxon>
        <taxon>Neopterygii</taxon>
        <taxon>Teleostei</taxon>
        <taxon>Neoteleostei</taxon>
        <taxon>Acanthomorphata</taxon>
        <taxon>Ovalentaria</taxon>
        <taxon>Blenniimorphae</taxon>
        <taxon>Blenniiformes</taxon>
        <taxon>Blennioidei</taxon>
        <taxon>Blenniidae</taxon>
        <taxon>Salariinae</taxon>
        <taxon>Salarias</taxon>
    </lineage>
</organism>
<reference evidence="1" key="3">
    <citation type="submission" date="2025-09" db="UniProtKB">
        <authorList>
            <consortium name="Ensembl"/>
        </authorList>
    </citation>
    <scope>IDENTIFICATION</scope>
</reference>
<name>A0A672I8P7_SALFA</name>
<proteinExistence type="predicted"/>
<reference evidence="1" key="1">
    <citation type="submission" date="2019-06" db="EMBL/GenBank/DDBJ databases">
        <authorList>
            <consortium name="Wellcome Sanger Institute Data Sharing"/>
        </authorList>
    </citation>
    <scope>NUCLEOTIDE SEQUENCE [LARGE SCALE GENOMIC DNA]</scope>
</reference>
<reference evidence="1" key="2">
    <citation type="submission" date="2025-08" db="UniProtKB">
        <authorList>
            <consortium name="Ensembl"/>
        </authorList>
    </citation>
    <scope>IDENTIFICATION</scope>
</reference>
<dbReference type="AlphaFoldDB" id="A0A672I8P7"/>
<dbReference type="Proteomes" id="UP000472267">
    <property type="component" value="Chromosome 18"/>
</dbReference>
<dbReference type="InParanoid" id="A0A672I8P7"/>
<sequence length="80" mass="8921">STCLRPITQLTSAVSDQVYSVNQQHQRSCHRHGGQGGVKLCQQVSETKERKLITSYCTVLDINNCLPIFEAETGIEQKKS</sequence>
<evidence type="ECO:0000313" key="1">
    <source>
        <dbReference type="Ensembl" id="ENSSFAP00005037539.1"/>
    </source>
</evidence>